<keyword evidence="1" id="KW-0812">Transmembrane</keyword>
<organism evidence="2 3">
    <name type="scientific">Corynebacterium hylobatis</name>
    <dbReference type="NCBI Taxonomy" id="1859290"/>
    <lineage>
        <taxon>Bacteria</taxon>
        <taxon>Bacillati</taxon>
        <taxon>Actinomycetota</taxon>
        <taxon>Actinomycetes</taxon>
        <taxon>Mycobacteriales</taxon>
        <taxon>Corynebacteriaceae</taxon>
        <taxon>Corynebacterium</taxon>
    </lineage>
</organism>
<feature type="transmembrane region" description="Helical" evidence="1">
    <location>
        <begin position="209"/>
        <end position="226"/>
    </location>
</feature>
<dbReference type="GO" id="GO:0016020">
    <property type="term" value="C:membrane"/>
    <property type="evidence" value="ECO:0007669"/>
    <property type="project" value="InterPro"/>
</dbReference>
<feature type="transmembrane region" description="Helical" evidence="1">
    <location>
        <begin position="33"/>
        <end position="52"/>
    </location>
</feature>
<feature type="transmembrane region" description="Helical" evidence="1">
    <location>
        <begin position="268"/>
        <end position="291"/>
    </location>
</feature>
<feature type="transmembrane region" description="Helical" evidence="1">
    <location>
        <begin position="86"/>
        <end position="108"/>
    </location>
</feature>
<dbReference type="OrthoDB" id="5188485at2"/>
<feature type="transmembrane region" description="Helical" evidence="1">
    <location>
        <begin position="150"/>
        <end position="168"/>
    </location>
</feature>
<feature type="transmembrane region" description="Helical" evidence="1">
    <location>
        <begin position="321"/>
        <end position="339"/>
    </location>
</feature>
<sequence>MGSGKVSMRWLIVVPASVLLGLLFAWWNVPAGWILAGILAAGATALLGRAELPLNTYVNRVGRGTIGMLAGIPLAGVPLAELAGYLAPGLVVALVIVVAGIAGGLLLARMEPELSRETGVLSMLAGGSSVMPVMARELGADFRYVALSQYLRLLIVSMTLPLVTAFFATPGAAGGVTPPVVNYWMFPVVLLIAFFGADLGRLLRLPSPGVFGPLLITVVLGLLLPAEWSLQPPEFFRVFAFLVVGWMCGGALSLPALKLFARQLPATLIFIVGLSGVCALLAIPLVPWVGITYFEAYLATSPGAIETALALSSEGGAGPSVVAIQLIRLLGVLLIAGYLPQILRLFHRDPDSGGEK</sequence>
<dbReference type="PANTHER" id="PTHR38457">
    <property type="entry name" value="REGULATOR ABRB-RELATED"/>
    <property type="match status" value="1"/>
</dbReference>
<keyword evidence="3" id="KW-1185">Reference proteome</keyword>
<dbReference type="GO" id="GO:0010468">
    <property type="term" value="P:regulation of gene expression"/>
    <property type="evidence" value="ECO:0007669"/>
    <property type="project" value="InterPro"/>
</dbReference>
<dbReference type="PIRSF" id="PIRSF038991">
    <property type="entry name" value="Protein_AbrB"/>
    <property type="match status" value="1"/>
</dbReference>
<keyword evidence="1" id="KW-0472">Membrane</keyword>
<reference evidence="2 3" key="1">
    <citation type="submission" date="2018-12" db="EMBL/GenBank/DDBJ databases">
        <title>YIM 101343 draft genome.</title>
        <authorList>
            <person name="Chen X."/>
        </authorList>
    </citation>
    <scope>NUCLEOTIDE SEQUENCE [LARGE SCALE GENOMIC DNA]</scope>
    <source>
        <strain evidence="2 3">YIM 101343</strain>
    </source>
</reference>
<feature type="transmembrane region" description="Helical" evidence="1">
    <location>
        <begin position="238"/>
        <end position="261"/>
    </location>
</feature>
<dbReference type="EMBL" id="RXHJ01000006">
    <property type="protein sequence ID" value="RSZ63791.1"/>
    <property type="molecule type" value="Genomic_DNA"/>
</dbReference>
<feature type="transmembrane region" description="Helical" evidence="1">
    <location>
        <begin position="180"/>
        <end position="197"/>
    </location>
</feature>
<proteinExistence type="predicted"/>
<accession>A0A3S0HHI4</accession>
<dbReference type="InterPro" id="IPR007820">
    <property type="entry name" value="AbrB_fam"/>
</dbReference>
<evidence type="ECO:0000313" key="2">
    <source>
        <dbReference type="EMBL" id="RSZ63791.1"/>
    </source>
</evidence>
<evidence type="ECO:0000256" key="1">
    <source>
        <dbReference type="SAM" id="Phobius"/>
    </source>
</evidence>
<dbReference type="PANTHER" id="PTHR38457:SF1">
    <property type="entry name" value="REGULATOR ABRB-RELATED"/>
    <property type="match status" value="1"/>
</dbReference>
<gene>
    <name evidence="2" type="ORF">EAH68_06010</name>
</gene>
<feature type="transmembrane region" description="Helical" evidence="1">
    <location>
        <begin position="7"/>
        <end position="27"/>
    </location>
</feature>
<comment type="caution">
    <text evidence="2">The sequence shown here is derived from an EMBL/GenBank/DDBJ whole genome shotgun (WGS) entry which is preliminary data.</text>
</comment>
<feature type="transmembrane region" description="Helical" evidence="1">
    <location>
        <begin position="64"/>
        <end position="80"/>
    </location>
</feature>
<protein>
    <submittedName>
        <fullName evidence="2">AbrB family transcriptional regulator</fullName>
    </submittedName>
</protein>
<dbReference type="Proteomes" id="UP000274907">
    <property type="component" value="Unassembled WGS sequence"/>
</dbReference>
<evidence type="ECO:0000313" key="3">
    <source>
        <dbReference type="Proteomes" id="UP000274907"/>
    </source>
</evidence>
<dbReference type="InterPro" id="IPR017516">
    <property type="entry name" value="AbrB_dup"/>
</dbReference>
<dbReference type="Pfam" id="PF05145">
    <property type="entry name" value="AbrB"/>
    <property type="match status" value="1"/>
</dbReference>
<dbReference type="AlphaFoldDB" id="A0A3S0HHI4"/>
<dbReference type="RefSeq" id="WP_126120424.1">
    <property type="nucleotide sequence ID" value="NZ_RXHJ01000006.1"/>
</dbReference>
<name>A0A3S0HHI4_9CORY</name>
<dbReference type="NCBIfam" id="TIGR03082">
    <property type="entry name" value="Gneg_AbrB_dup"/>
    <property type="match status" value="1"/>
</dbReference>
<keyword evidence="1" id="KW-1133">Transmembrane helix</keyword>